<feature type="transmembrane region" description="Helical" evidence="1">
    <location>
        <begin position="323"/>
        <end position="347"/>
    </location>
</feature>
<dbReference type="InterPro" id="IPR002591">
    <property type="entry name" value="Phosphodiest/P_Trfase"/>
</dbReference>
<dbReference type="Proteomes" id="UP001211065">
    <property type="component" value="Unassembled WGS sequence"/>
</dbReference>
<keyword evidence="1" id="KW-0472">Membrane</keyword>
<keyword evidence="3" id="KW-1185">Reference proteome</keyword>
<accession>A0AAD5XW18</accession>
<proteinExistence type="predicted"/>
<keyword evidence="1" id="KW-0812">Transmembrane</keyword>
<dbReference type="PANTHER" id="PTHR10151">
    <property type="entry name" value="ECTONUCLEOTIDE PYROPHOSPHATASE/PHOSPHODIESTERASE"/>
    <property type="match status" value="1"/>
</dbReference>
<dbReference type="Pfam" id="PF01663">
    <property type="entry name" value="Phosphodiest"/>
    <property type="match status" value="1"/>
</dbReference>
<gene>
    <name evidence="2" type="ORF">HK099_003836</name>
</gene>
<evidence type="ECO:0000256" key="1">
    <source>
        <dbReference type="SAM" id="Phobius"/>
    </source>
</evidence>
<evidence type="ECO:0000313" key="2">
    <source>
        <dbReference type="EMBL" id="KAJ3220999.1"/>
    </source>
</evidence>
<comment type="caution">
    <text evidence="2">The sequence shown here is derived from an EMBL/GenBank/DDBJ whole genome shotgun (WGS) entry which is preliminary data.</text>
</comment>
<dbReference type="AlphaFoldDB" id="A0AAD5XW18"/>
<dbReference type="GO" id="GO:0016787">
    <property type="term" value="F:hydrolase activity"/>
    <property type="evidence" value="ECO:0007669"/>
    <property type="project" value="UniProtKB-ARBA"/>
</dbReference>
<dbReference type="Gene3D" id="3.40.720.10">
    <property type="entry name" value="Alkaline Phosphatase, subunit A"/>
    <property type="match status" value="2"/>
</dbReference>
<evidence type="ECO:0000313" key="3">
    <source>
        <dbReference type="Proteomes" id="UP001211065"/>
    </source>
</evidence>
<protein>
    <submittedName>
        <fullName evidence="2">Uncharacterized protein</fullName>
    </submittedName>
</protein>
<sequence length="349" mass="39483">MQTSPPRNSRRPYVDHILLIGVDGFVSTPNNSQFQLKNLPFLKQLMTNGTSTEKCRSIYPTESYPNWGALLHSAPAEITGIDSNSYFPHNPSVIGTEGIGGRPPTLFGVVSEYFKSNVPKDHKLVLGATFTWKGIGEILKDENLDWKIKCKDDATTVKCALEQLNKFLQPSIKRYKPSTSVQMVHLDDVDNTGHLFGWGKKYWNACKVADFQIQQLIDGYRRMAFTMEEILTPLILCCPEIVSKNFILPETSAVSILDITPTVLFALGLSQPIQMKGRPIIEAFGLFNSFNGYFDSVWRFVHPKGVDHNIVKKFSMKRNIQNLYIYISFALGLFGGILFSLIARYIFYF</sequence>
<dbReference type="PANTHER" id="PTHR10151:SF120">
    <property type="entry name" value="BIS(5'-ADENOSYL)-TRIPHOSPHATASE"/>
    <property type="match status" value="1"/>
</dbReference>
<name>A0AAD5XW18_9FUNG</name>
<keyword evidence="1" id="KW-1133">Transmembrane helix</keyword>
<dbReference type="EMBL" id="JADGJW010000258">
    <property type="protein sequence ID" value="KAJ3220999.1"/>
    <property type="molecule type" value="Genomic_DNA"/>
</dbReference>
<dbReference type="SUPFAM" id="SSF53649">
    <property type="entry name" value="Alkaline phosphatase-like"/>
    <property type="match status" value="1"/>
</dbReference>
<dbReference type="InterPro" id="IPR017850">
    <property type="entry name" value="Alkaline_phosphatase_core_sf"/>
</dbReference>
<organism evidence="2 3">
    <name type="scientific">Clydaea vesicula</name>
    <dbReference type="NCBI Taxonomy" id="447962"/>
    <lineage>
        <taxon>Eukaryota</taxon>
        <taxon>Fungi</taxon>
        <taxon>Fungi incertae sedis</taxon>
        <taxon>Chytridiomycota</taxon>
        <taxon>Chytridiomycota incertae sedis</taxon>
        <taxon>Chytridiomycetes</taxon>
        <taxon>Lobulomycetales</taxon>
        <taxon>Lobulomycetaceae</taxon>
        <taxon>Clydaea</taxon>
    </lineage>
</organism>
<reference evidence="2" key="1">
    <citation type="submission" date="2020-05" db="EMBL/GenBank/DDBJ databases">
        <title>Phylogenomic resolution of chytrid fungi.</title>
        <authorList>
            <person name="Stajich J.E."/>
            <person name="Amses K."/>
            <person name="Simmons R."/>
            <person name="Seto K."/>
            <person name="Myers J."/>
            <person name="Bonds A."/>
            <person name="Quandt C.A."/>
            <person name="Barry K."/>
            <person name="Liu P."/>
            <person name="Grigoriev I."/>
            <person name="Longcore J.E."/>
            <person name="James T.Y."/>
        </authorList>
    </citation>
    <scope>NUCLEOTIDE SEQUENCE</scope>
    <source>
        <strain evidence="2">JEL0476</strain>
    </source>
</reference>